<evidence type="ECO:0000313" key="2">
    <source>
        <dbReference type="Proteomes" id="UP000826725"/>
    </source>
</evidence>
<sequence>MSGNPVGYQSVMADTAGNWLASFPGTVLFDMPHHMEITQTRSTYNASSEGFFNMRTYFSPNYTSMVFSSVHLDVEAVFAYMPENVLESMHRSNLSISDVTWNSSAEYETLSPSTLPANNSH</sequence>
<name>A0A8D5JEX2_9BACT</name>
<keyword evidence="2" id="KW-1185">Reference proteome</keyword>
<organism evidence="1 2">
    <name type="scientific">Desulfomarina profundi</name>
    <dbReference type="NCBI Taxonomy" id="2772557"/>
    <lineage>
        <taxon>Bacteria</taxon>
        <taxon>Pseudomonadati</taxon>
        <taxon>Thermodesulfobacteriota</taxon>
        <taxon>Desulfobulbia</taxon>
        <taxon>Desulfobulbales</taxon>
        <taxon>Desulfobulbaceae</taxon>
        <taxon>Desulfomarina</taxon>
    </lineage>
</organism>
<gene>
    <name evidence="1" type="ORF">DGMP_37710</name>
</gene>
<protein>
    <submittedName>
        <fullName evidence="1">Uncharacterized protein</fullName>
    </submittedName>
</protein>
<dbReference type="AlphaFoldDB" id="A0A8D5JEX2"/>
<reference evidence="1" key="1">
    <citation type="submission" date="2020-09" db="EMBL/GenBank/DDBJ databases">
        <title>Desulfogranum mesoprofundum gen. nov., sp. nov., a novel mesophilic, sulfate-reducing chemolithoautotroph isolated from a deep-sea hydrothermal vent chimney in the Suiyo Seamount.</title>
        <authorList>
            <person name="Hashimoto Y."/>
            <person name="Nakagawa S."/>
        </authorList>
    </citation>
    <scope>NUCLEOTIDE SEQUENCE</scope>
    <source>
        <strain evidence="1">KT2</strain>
    </source>
</reference>
<evidence type="ECO:0000313" key="1">
    <source>
        <dbReference type="EMBL" id="BCL63078.1"/>
    </source>
</evidence>
<accession>A0A8D5JEX2</accession>
<dbReference type="KEGG" id="dbk:DGMP_37710"/>
<dbReference type="EMBL" id="AP024086">
    <property type="protein sequence ID" value="BCL63078.1"/>
    <property type="molecule type" value="Genomic_DNA"/>
</dbReference>
<proteinExistence type="predicted"/>
<dbReference type="Proteomes" id="UP000826725">
    <property type="component" value="Chromosome"/>
</dbReference>